<accession>A0AAV9HL65</accession>
<proteinExistence type="predicted"/>
<gene>
    <name evidence="2" type="ORF">QBC42DRAFT_330234</name>
</gene>
<feature type="coiled-coil region" evidence="1">
    <location>
        <begin position="180"/>
        <end position="321"/>
    </location>
</feature>
<dbReference type="PANTHER" id="PTHR33488:SF2">
    <property type="entry name" value="EARLY ENDOSOME ANTIGEN 1-LIKE"/>
    <property type="match status" value="1"/>
</dbReference>
<protein>
    <submittedName>
        <fullName evidence="2">Uncharacterized protein</fullName>
    </submittedName>
</protein>
<dbReference type="Proteomes" id="UP001321749">
    <property type="component" value="Unassembled WGS sequence"/>
</dbReference>
<reference evidence="2" key="1">
    <citation type="journal article" date="2023" name="Mol. Phylogenet. Evol.">
        <title>Genome-scale phylogeny and comparative genomics of the fungal order Sordariales.</title>
        <authorList>
            <person name="Hensen N."/>
            <person name="Bonometti L."/>
            <person name="Westerberg I."/>
            <person name="Brannstrom I.O."/>
            <person name="Guillou S."/>
            <person name="Cros-Aarteil S."/>
            <person name="Calhoun S."/>
            <person name="Haridas S."/>
            <person name="Kuo A."/>
            <person name="Mondo S."/>
            <person name="Pangilinan J."/>
            <person name="Riley R."/>
            <person name="LaButti K."/>
            <person name="Andreopoulos B."/>
            <person name="Lipzen A."/>
            <person name="Chen C."/>
            <person name="Yan M."/>
            <person name="Daum C."/>
            <person name="Ng V."/>
            <person name="Clum A."/>
            <person name="Steindorff A."/>
            <person name="Ohm R.A."/>
            <person name="Martin F."/>
            <person name="Silar P."/>
            <person name="Natvig D.O."/>
            <person name="Lalanne C."/>
            <person name="Gautier V."/>
            <person name="Ament-Velasquez S.L."/>
            <person name="Kruys A."/>
            <person name="Hutchinson M.I."/>
            <person name="Powell A.J."/>
            <person name="Barry K."/>
            <person name="Miller A.N."/>
            <person name="Grigoriev I.V."/>
            <person name="Debuchy R."/>
            <person name="Gladieux P."/>
            <person name="Hiltunen Thoren M."/>
            <person name="Johannesson H."/>
        </authorList>
    </citation>
    <scope>NUCLEOTIDE SEQUENCE</scope>
    <source>
        <strain evidence="2">PSN324</strain>
    </source>
</reference>
<dbReference type="EMBL" id="MU864993">
    <property type="protein sequence ID" value="KAK4461352.1"/>
    <property type="molecule type" value="Genomic_DNA"/>
</dbReference>
<evidence type="ECO:0000313" key="2">
    <source>
        <dbReference type="EMBL" id="KAK4461352.1"/>
    </source>
</evidence>
<dbReference type="AlphaFoldDB" id="A0AAV9HL65"/>
<organism evidence="2 3">
    <name type="scientific">Cladorrhinum samala</name>
    <dbReference type="NCBI Taxonomy" id="585594"/>
    <lineage>
        <taxon>Eukaryota</taxon>
        <taxon>Fungi</taxon>
        <taxon>Dikarya</taxon>
        <taxon>Ascomycota</taxon>
        <taxon>Pezizomycotina</taxon>
        <taxon>Sordariomycetes</taxon>
        <taxon>Sordariomycetidae</taxon>
        <taxon>Sordariales</taxon>
        <taxon>Podosporaceae</taxon>
        <taxon>Cladorrhinum</taxon>
    </lineage>
</organism>
<keyword evidence="3" id="KW-1185">Reference proteome</keyword>
<sequence length="551" mass="62836">MAIQTYDEARHERAEHMRRELPMLVQQIALDLKRKLAWAPYLSAAPSAICVMATCLVAGKSPQTARIKVTIPPFELNGVQIEPRKFLGTNLQYCSELGRKAFDRAEQGMRKLEDDAAFVVGATGPLAQIISVLNDSKPEYSTLDMWMQQLGGMAKACEDEASAMKVEFEALLEFIVRLKLASIEALNANQTQLNEEQEIEATKDAEESRYDQEILQAGIARDELQSELEEEKRNLQRAQDKMKLALRGNGCEDTQTKIDDISAELRRIEAVSPESASWASAPFRYVFGKARKLRKERESRKELLTEQLNELLERRAKLISHSQACAVQEMEARQRTVEGVEKRLLTARDMHTKLLEERFQAVKDFKKASADLGRLSDTTLDLKAINEILLNSINTLKDLNNYIRTMTDFFIEASRYVDDTMRVRLGQFNKQKKSVEDGEKSRTAEESSKHRTLAILTTLDLHGRFSVIHDLAGIYVMVSRGHIKPGFEKMDNLTYSLNEYDFQQEMEEFGQWGDRATKGIKSLATEENMKIEETLFRGMASLVRKQIDFED</sequence>
<evidence type="ECO:0000256" key="1">
    <source>
        <dbReference type="SAM" id="Coils"/>
    </source>
</evidence>
<keyword evidence="1" id="KW-0175">Coiled coil</keyword>
<name>A0AAV9HL65_9PEZI</name>
<comment type="caution">
    <text evidence="2">The sequence shown here is derived from an EMBL/GenBank/DDBJ whole genome shotgun (WGS) entry which is preliminary data.</text>
</comment>
<evidence type="ECO:0000313" key="3">
    <source>
        <dbReference type="Proteomes" id="UP001321749"/>
    </source>
</evidence>
<dbReference type="PANTHER" id="PTHR33488">
    <property type="entry name" value="ZGC:162509"/>
    <property type="match status" value="1"/>
</dbReference>
<reference evidence="2" key="2">
    <citation type="submission" date="2023-06" db="EMBL/GenBank/DDBJ databases">
        <authorList>
            <consortium name="Lawrence Berkeley National Laboratory"/>
            <person name="Mondo S.J."/>
            <person name="Hensen N."/>
            <person name="Bonometti L."/>
            <person name="Westerberg I."/>
            <person name="Brannstrom I.O."/>
            <person name="Guillou S."/>
            <person name="Cros-Aarteil S."/>
            <person name="Calhoun S."/>
            <person name="Haridas S."/>
            <person name="Kuo A."/>
            <person name="Pangilinan J."/>
            <person name="Riley R."/>
            <person name="Labutti K."/>
            <person name="Andreopoulos B."/>
            <person name="Lipzen A."/>
            <person name="Chen C."/>
            <person name="Yanf M."/>
            <person name="Daum C."/>
            <person name="Ng V."/>
            <person name="Clum A."/>
            <person name="Steindorff A."/>
            <person name="Ohm R."/>
            <person name="Martin F."/>
            <person name="Silar P."/>
            <person name="Natvig D."/>
            <person name="Lalanne C."/>
            <person name="Gautier V."/>
            <person name="Ament-Velasquez S.L."/>
            <person name="Kruys A."/>
            <person name="Hutchinson M.I."/>
            <person name="Powell A.J."/>
            <person name="Barry K."/>
            <person name="Miller A.N."/>
            <person name="Grigoriev I.V."/>
            <person name="Debuchy R."/>
            <person name="Gladieux P."/>
            <person name="Thoren M.H."/>
            <person name="Johannesson H."/>
        </authorList>
    </citation>
    <scope>NUCLEOTIDE SEQUENCE</scope>
    <source>
        <strain evidence="2">PSN324</strain>
    </source>
</reference>